<sequence>MGKIFDATGEGVKKGIDDQTEIKFRKYKEAKRLGILEESKPTIKLNDADIKEFEKRLQEEENEKRLKEQQMDKNLTSPTSSLTKPVMLASGNSVTTDGFVDYGVSNDTFSTLQIANESNDKFIVTRADIYENLESIFSIECFAYINLVKNPLYENLDTIYNNDKSYSSIYKYLDKSIKLSIKRPSSTNKNIVPDGSSNDMHFSGIVSDVEYLGVDDETSTNIDKKYFFKFKLTSPLYRLSINRANRIYTDQSILEVVKDILAFNKQRLTKELDFSNIKNNYNKREFIAQYNESDLAFITRLCHDSGIYFYEDNEKIYFHDTFILAYSNQNENFTSSDTSNGKEARKVSFNVNLNNNLATEHINKITKSETLKANSFTHSFQNTAYPNVLESKNEKIFDEQVNIYDKHINLDEYSFSDTSLLEVSTYLKKLRSDMLLKEFTASSNVFALNLNDNISVAIDASKGEYEFKIIALKHTYIDESVLENTLNLGDNVPFKDKKFISSYTNEISIIPSSVKFVPSYKQKPKAPDITLGLVVGQDGLNSQNNTIHTDSYGRVKVRLNAFSTQEIIDKDDAINASYHKSAYLRVITPIASNSSGFFAIPRIGDEVIISFLQNDIDNPVVSGSLYNASNTPLVNVDSNYHQTSLSSKTIGANETGINEITLSNLKNKEQIYVKAEKDYDELVNNDFSQTILNDKSSQVHGSYTERVKKAHIQTIDLAKNVNVGAEYLTTVGLSKDTVVGVSNTLNVAVDNNTRVGQDSHEFVGHDKFVEVKSNLNTTIHNDEMKEVKGTKEQNIDGGYKLNSQKGINEFSNEHIVLQANSYIDINAKSNFTTKTAAQHTEIADSKFSNIETTYEVNAKDKIIHQVGSTKVTIEGSSVVIEVAGVKAIFDSRGLRVIGGDIKAL</sequence>
<protein>
    <submittedName>
        <fullName evidence="5">Uncharacterized protein</fullName>
    </submittedName>
</protein>
<dbReference type="NCBIfam" id="TIGR01646">
    <property type="entry name" value="vgr_GE"/>
    <property type="match status" value="1"/>
</dbReference>
<dbReference type="Gene3D" id="3.55.50.10">
    <property type="entry name" value="Baseplate protein-like domains"/>
    <property type="match status" value="1"/>
</dbReference>
<feature type="compositionally biased region" description="Basic and acidic residues" evidence="2">
    <location>
        <begin position="60"/>
        <end position="71"/>
    </location>
</feature>
<dbReference type="Pfam" id="PF04717">
    <property type="entry name" value="Phage_base_V"/>
    <property type="match status" value="1"/>
</dbReference>
<dbReference type="NCBIfam" id="TIGR03361">
    <property type="entry name" value="VI_Rhs_Vgr"/>
    <property type="match status" value="1"/>
</dbReference>
<dbReference type="InterPro" id="IPR006531">
    <property type="entry name" value="Gp5/Vgr_OB"/>
</dbReference>
<dbReference type="InterPro" id="IPR054030">
    <property type="entry name" value="Gp5_Vgr_C"/>
</dbReference>
<organism evidence="5 6">
    <name type="scientific">Campylobacter concisus</name>
    <dbReference type="NCBI Taxonomy" id="199"/>
    <lineage>
        <taxon>Bacteria</taxon>
        <taxon>Pseudomonadati</taxon>
        <taxon>Campylobacterota</taxon>
        <taxon>Epsilonproteobacteria</taxon>
        <taxon>Campylobacterales</taxon>
        <taxon>Campylobacteraceae</taxon>
        <taxon>Campylobacter</taxon>
    </lineage>
</organism>
<dbReference type="Pfam" id="PF05954">
    <property type="entry name" value="Phage_GPD"/>
    <property type="match status" value="1"/>
</dbReference>
<dbReference type="Proteomes" id="UP000196534">
    <property type="component" value="Unassembled WGS sequence"/>
</dbReference>
<evidence type="ECO:0000259" key="3">
    <source>
        <dbReference type="Pfam" id="PF04717"/>
    </source>
</evidence>
<dbReference type="SUPFAM" id="SSF69255">
    <property type="entry name" value="gp5 N-terminal domain-like"/>
    <property type="match status" value="1"/>
</dbReference>
<dbReference type="InterPro" id="IPR017847">
    <property type="entry name" value="T6SS_RhsGE_Vgr_subset"/>
</dbReference>
<evidence type="ECO:0000259" key="4">
    <source>
        <dbReference type="Pfam" id="PF22178"/>
    </source>
</evidence>
<name>A0A1Y5N9W4_9BACT</name>
<proteinExistence type="inferred from homology"/>
<accession>A0A1Y5N9W4</accession>
<feature type="domain" description="Gp5/Type VI secretion system Vgr protein OB-fold" evidence="3">
    <location>
        <begin position="580"/>
        <end position="626"/>
    </location>
</feature>
<evidence type="ECO:0000256" key="2">
    <source>
        <dbReference type="SAM" id="MobiDB-lite"/>
    </source>
</evidence>
<evidence type="ECO:0000256" key="1">
    <source>
        <dbReference type="ARBA" id="ARBA00005558"/>
    </source>
</evidence>
<feature type="region of interest" description="Disordered" evidence="2">
    <location>
        <begin position="60"/>
        <end position="80"/>
    </location>
</feature>
<comment type="similarity">
    <text evidence="1">Belongs to the VgrG protein family.</text>
</comment>
<gene>
    <name evidence="5" type="ORF">B9N61_09620</name>
</gene>
<dbReference type="Gene3D" id="2.30.110.50">
    <property type="match status" value="1"/>
</dbReference>
<feature type="domain" description="Gp5/Type VI secretion system Vgr C-terminal trimerisation" evidence="4">
    <location>
        <begin position="651"/>
        <end position="750"/>
    </location>
</feature>
<comment type="caution">
    <text evidence="5">The sequence shown here is derived from an EMBL/GenBank/DDBJ whole genome shotgun (WGS) entry which is preliminary data.</text>
</comment>
<dbReference type="Pfam" id="PF22178">
    <property type="entry name" value="Gp5_trimer_C"/>
    <property type="match status" value="1"/>
</dbReference>
<dbReference type="AlphaFoldDB" id="A0A1Y5N9W4"/>
<dbReference type="InterPro" id="IPR037026">
    <property type="entry name" value="Vgr_OB-fold_dom_sf"/>
</dbReference>
<dbReference type="SUPFAM" id="SSF69279">
    <property type="entry name" value="Phage tail proteins"/>
    <property type="match status" value="1"/>
</dbReference>
<dbReference type="SUPFAM" id="SSF69349">
    <property type="entry name" value="Phage fibre proteins"/>
    <property type="match status" value="1"/>
</dbReference>
<dbReference type="Gene3D" id="4.10.220.110">
    <property type="match status" value="1"/>
</dbReference>
<dbReference type="InterPro" id="IPR006533">
    <property type="entry name" value="T6SS_Vgr_RhsGE"/>
</dbReference>
<reference evidence="5 6" key="1">
    <citation type="submission" date="2017-04" db="EMBL/GenBank/DDBJ databases">
        <title>Complete genome of Campylobacter concisus ATCC 33237T and draft genomes for an additional eight well characterized C. concisus strains.</title>
        <authorList>
            <person name="Cornelius A.J."/>
            <person name="Miller W.G."/>
            <person name="Lastovica A.J."/>
            <person name="On S.L."/>
            <person name="French N.P."/>
            <person name="Vandenberg O."/>
            <person name="Biggs P.J."/>
        </authorList>
    </citation>
    <scope>NUCLEOTIDE SEQUENCE [LARGE SCALE GENOMIC DNA]</scope>
    <source>
        <strain evidence="5 6">Lasto205.94</strain>
    </source>
</reference>
<dbReference type="EMBL" id="NDYR01000024">
    <property type="protein sequence ID" value="OUT16264.1"/>
    <property type="molecule type" value="Genomic_DNA"/>
</dbReference>
<evidence type="ECO:0000313" key="6">
    <source>
        <dbReference type="Proteomes" id="UP000196534"/>
    </source>
</evidence>
<evidence type="ECO:0000313" key="5">
    <source>
        <dbReference type="EMBL" id="OUT16264.1"/>
    </source>
</evidence>
<dbReference type="Gene3D" id="2.40.50.230">
    <property type="entry name" value="Gp5 N-terminal domain"/>
    <property type="match status" value="1"/>
</dbReference>